<evidence type="ECO:0000256" key="7">
    <source>
        <dbReference type="ARBA" id="ARBA00023284"/>
    </source>
</evidence>
<dbReference type="GO" id="GO:0004362">
    <property type="term" value="F:glutathione-disulfide reductase (NADPH) activity"/>
    <property type="evidence" value="ECO:0007669"/>
    <property type="project" value="TreeGrafter"/>
</dbReference>
<evidence type="ECO:0000256" key="4">
    <source>
        <dbReference type="ARBA" id="ARBA00022827"/>
    </source>
</evidence>
<dbReference type="Proteomes" id="UP000192220">
    <property type="component" value="Unplaced"/>
</dbReference>
<dbReference type="PRINTS" id="PR00411">
    <property type="entry name" value="PNDRDTASEI"/>
</dbReference>
<keyword evidence="6" id="KW-1015">Disulfide bond</keyword>
<dbReference type="GO" id="GO:0050660">
    <property type="term" value="F:flavin adenine dinucleotide binding"/>
    <property type="evidence" value="ECO:0007669"/>
    <property type="project" value="InterPro"/>
</dbReference>
<dbReference type="GeneID" id="106524720"/>
<dbReference type="CTD" id="798259"/>
<keyword evidence="9" id="KW-1185">Reference proteome</keyword>
<dbReference type="PANTHER" id="PTHR42737">
    <property type="entry name" value="GLUTATHIONE REDUCTASE"/>
    <property type="match status" value="1"/>
</dbReference>
<proteinExistence type="inferred from homology"/>
<evidence type="ECO:0000256" key="3">
    <source>
        <dbReference type="ARBA" id="ARBA00022630"/>
    </source>
</evidence>
<keyword evidence="3" id="KW-0285">Flavoprotein</keyword>
<reference evidence="10" key="1">
    <citation type="submission" date="2025-08" db="UniProtKB">
        <authorList>
            <consortium name="RefSeq"/>
        </authorList>
    </citation>
    <scope>IDENTIFICATION</scope>
</reference>
<evidence type="ECO:0000256" key="5">
    <source>
        <dbReference type="ARBA" id="ARBA00023002"/>
    </source>
</evidence>
<protein>
    <submittedName>
        <fullName evidence="10">Thioredoxin reductase 2, tandem duplicate 2 isoform X2</fullName>
    </submittedName>
</protein>
<comment type="similarity">
    <text evidence="2">Belongs to the class-I pyridine nucleotide-disulfide oxidoreductase family.</text>
</comment>
<dbReference type="Gene3D" id="3.50.50.60">
    <property type="entry name" value="FAD/NAD(P)-binding domain"/>
    <property type="match status" value="2"/>
</dbReference>
<dbReference type="GO" id="GO:0005739">
    <property type="term" value="C:mitochondrion"/>
    <property type="evidence" value="ECO:0007669"/>
    <property type="project" value="TreeGrafter"/>
</dbReference>
<dbReference type="InterPro" id="IPR046952">
    <property type="entry name" value="GSHR/TRXR-like"/>
</dbReference>
<evidence type="ECO:0000256" key="6">
    <source>
        <dbReference type="ARBA" id="ARBA00023157"/>
    </source>
</evidence>
<dbReference type="AlphaFoldDB" id="A0A2I4C271"/>
<dbReference type="FunFam" id="3.50.50.60:FF:000200">
    <property type="entry name" value="Thioredoxin reductase 2, mitochondrial"/>
    <property type="match status" value="1"/>
</dbReference>
<dbReference type="InterPro" id="IPR023753">
    <property type="entry name" value="FAD/NAD-binding_dom"/>
</dbReference>
<organism evidence="9 10">
    <name type="scientific">Austrofundulus limnaeus</name>
    <name type="common">Annual killifish</name>
    <dbReference type="NCBI Taxonomy" id="52670"/>
    <lineage>
        <taxon>Eukaryota</taxon>
        <taxon>Metazoa</taxon>
        <taxon>Chordata</taxon>
        <taxon>Craniata</taxon>
        <taxon>Vertebrata</taxon>
        <taxon>Euteleostomi</taxon>
        <taxon>Actinopterygii</taxon>
        <taxon>Neopterygii</taxon>
        <taxon>Teleostei</taxon>
        <taxon>Neoteleostei</taxon>
        <taxon>Acanthomorphata</taxon>
        <taxon>Ovalentaria</taxon>
        <taxon>Atherinomorphae</taxon>
        <taxon>Cyprinodontiformes</taxon>
        <taxon>Rivulidae</taxon>
        <taxon>Austrofundulus</taxon>
    </lineage>
</organism>
<dbReference type="PANTHER" id="PTHR42737:SF7">
    <property type="entry name" value="THIOREDOXIN-DISULFIDE REDUCTASE"/>
    <property type="match status" value="1"/>
</dbReference>
<dbReference type="GO" id="GO:0034599">
    <property type="term" value="P:cellular response to oxidative stress"/>
    <property type="evidence" value="ECO:0007669"/>
    <property type="project" value="TreeGrafter"/>
</dbReference>
<dbReference type="GO" id="GO:0006749">
    <property type="term" value="P:glutathione metabolic process"/>
    <property type="evidence" value="ECO:0007669"/>
    <property type="project" value="TreeGrafter"/>
</dbReference>
<gene>
    <name evidence="10" type="primary">txnrd2.2</name>
</gene>
<dbReference type="InterPro" id="IPR036188">
    <property type="entry name" value="FAD/NAD-bd_sf"/>
</dbReference>
<keyword evidence="7" id="KW-0676">Redox-active center</keyword>
<evidence type="ECO:0000256" key="2">
    <source>
        <dbReference type="ARBA" id="ARBA00007532"/>
    </source>
</evidence>
<evidence type="ECO:0000259" key="8">
    <source>
        <dbReference type="Pfam" id="PF07992"/>
    </source>
</evidence>
<dbReference type="OrthoDB" id="5956163at2759"/>
<accession>A0A2I4C271</accession>
<dbReference type="GO" id="GO:0005829">
    <property type="term" value="C:cytosol"/>
    <property type="evidence" value="ECO:0007669"/>
    <property type="project" value="TreeGrafter"/>
</dbReference>
<dbReference type="Pfam" id="PF07992">
    <property type="entry name" value="Pyr_redox_2"/>
    <property type="match status" value="1"/>
</dbReference>
<dbReference type="SUPFAM" id="SSF51905">
    <property type="entry name" value="FAD/NAD(P)-binding domain"/>
    <property type="match status" value="1"/>
</dbReference>
<dbReference type="GO" id="GO:0045454">
    <property type="term" value="P:cell redox homeostasis"/>
    <property type="evidence" value="ECO:0007669"/>
    <property type="project" value="InterPro"/>
</dbReference>
<keyword evidence="5" id="KW-0560">Oxidoreductase</keyword>
<dbReference type="PRINTS" id="PR00368">
    <property type="entry name" value="FADPNR"/>
</dbReference>
<evidence type="ECO:0000313" key="10">
    <source>
        <dbReference type="RefSeq" id="XP_013874091.1"/>
    </source>
</evidence>
<name>A0A2I4C271_AUSLI</name>
<dbReference type="PROSITE" id="PS00076">
    <property type="entry name" value="PYRIDINE_REDOX_1"/>
    <property type="match status" value="1"/>
</dbReference>
<keyword evidence="4" id="KW-0274">FAD</keyword>
<sequence length="305" mass="33018">MAVLHRWKRIQCLHVFTRNLTGKCDYDLLVIGGGSGGLACSKEAAQLGQKVAVLDYVEPTAKGTKWGLGGTCVNVGCIPKKLMHQAALLGAAVKDAPKYGWQIPGTVCHDWTTMAEAVQNHVKSLNWGHRVQLQDKNVKYLNLKGSLVDEHTVRGVSKAGKETILTAKNIIIATGGRPKYPANIPGAVEHGITSDDIFWLKKSPGKTLVVGASYVALECAGFLTGIGLDTTVMVRSIALRGFDRQMAGLVTDYMEAYGTRFVWNSVPKRVDKLSSGALQVMWTDTETGCEHKDTYDSVLWAVGSS</sequence>
<dbReference type="InterPro" id="IPR012999">
    <property type="entry name" value="Pyr_OxRdtase_I_AS"/>
</dbReference>
<evidence type="ECO:0000313" key="9">
    <source>
        <dbReference type="Proteomes" id="UP000192220"/>
    </source>
</evidence>
<feature type="domain" description="FAD/NAD(P)-binding" evidence="8">
    <location>
        <begin position="26"/>
        <end position="304"/>
    </location>
</feature>
<dbReference type="RefSeq" id="XP_013874091.1">
    <property type="nucleotide sequence ID" value="XM_014018637.1"/>
</dbReference>
<dbReference type="FunFam" id="3.50.50.60:FF:000012">
    <property type="entry name" value="Thioredoxin reductase 1, cytoplasmic"/>
    <property type="match status" value="1"/>
</dbReference>
<comment type="cofactor">
    <cofactor evidence="1">
        <name>FAD</name>
        <dbReference type="ChEBI" id="CHEBI:57692"/>
    </cofactor>
</comment>
<evidence type="ECO:0000256" key="1">
    <source>
        <dbReference type="ARBA" id="ARBA00001974"/>
    </source>
</evidence>